<evidence type="ECO:0000313" key="1">
    <source>
        <dbReference type="EMBL" id="MER7378083.1"/>
    </source>
</evidence>
<dbReference type="Proteomes" id="UP001486207">
    <property type="component" value="Unassembled WGS sequence"/>
</dbReference>
<dbReference type="EMBL" id="JBEPFB010000021">
    <property type="protein sequence ID" value="MER7378083.1"/>
    <property type="molecule type" value="Genomic_DNA"/>
</dbReference>
<organism evidence="1 2">
    <name type="scientific">Streptomyces lanatus</name>
    <dbReference type="NCBI Taxonomy" id="66900"/>
    <lineage>
        <taxon>Bacteria</taxon>
        <taxon>Bacillati</taxon>
        <taxon>Actinomycetota</taxon>
        <taxon>Actinomycetes</taxon>
        <taxon>Kitasatosporales</taxon>
        <taxon>Streptomycetaceae</taxon>
        <taxon>Streptomyces</taxon>
    </lineage>
</organism>
<keyword evidence="2" id="KW-1185">Reference proteome</keyword>
<dbReference type="RefSeq" id="WP_190074671.1">
    <property type="nucleotide sequence ID" value="NZ_BNBM01000020.1"/>
</dbReference>
<comment type="caution">
    <text evidence="1">The sequence shown here is derived from an EMBL/GenBank/DDBJ whole genome shotgun (WGS) entry which is preliminary data.</text>
</comment>
<protein>
    <submittedName>
        <fullName evidence="1">Uncharacterized protein</fullName>
    </submittedName>
</protein>
<name>A0ABV1Y2K7_9ACTN</name>
<sequence length="195" mass="22143">MCDERLEAFSRERLGGRPVPEDVRVLATAQWEGRGHPFEQLGITVLEPGALHPLTDHSYLSEEERADPDIMANCAASEQMATYLKAVAQDEDGNFYGYWLHPQQRETQPPPVIKVDTELTYSELGGRTFSEACLYDIAFDDDELFVTVAAELAQLDIRIPARSREDLDVLSVDPAPEDMHMRLFYAEQERLGRRD</sequence>
<evidence type="ECO:0000313" key="2">
    <source>
        <dbReference type="Proteomes" id="UP001486207"/>
    </source>
</evidence>
<reference evidence="1 2" key="1">
    <citation type="submission" date="2024-06" db="EMBL/GenBank/DDBJ databases">
        <title>The Natural Products Discovery Center: Release of the First 8490 Sequenced Strains for Exploring Actinobacteria Biosynthetic Diversity.</title>
        <authorList>
            <person name="Kalkreuter E."/>
            <person name="Kautsar S.A."/>
            <person name="Yang D."/>
            <person name="Bader C.D."/>
            <person name="Teijaro C.N."/>
            <person name="Fluegel L."/>
            <person name="Davis C.M."/>
            <person name="Simpson J.R."/>
            <person name="Lauterbach L."/>
            <person name="Steele A.D."/>
            <person name="Gui C."/>
            <person name="Meng S."/>
            <person name="Li G."/>
            <person name="Viehrig K."/>
            <person name="Ye F."/>
            <person name="Su P."/>
            <person name="Kiefer A.F."/>
            <person name="Nichols A."/>
            <person name="Cepeda A.J."/>
            <person name="Yan W."/>
            <person name="Fan B."/>
            <person name="Jiang Y."/>
            <person name="Adhikari A."/>
            <person name="Zheng C.-J."/>
            <person name="Schuster L."/>
            <person name="Cowan T.M."/>
            <person name="Smanski M.J."/>
            <person name="Chevrette M.G."/>
            <person name="De Carvalho L.P.S."/>
            <person name="Shen B."/>
        </authorList>
    </citation>
    <scope>NUCLEOTIDE SEQUENCE [LARGE SCALE GENOMIC DNA]</scope>
    <source>
        <strain evidence="1 2">NPDC000155</strain>
    </source>
</reference>
<proteinExistence type="predicted"/>
<gene>
    <name evidence="1" type="ORF">ABT384_36260</name>
</gene>
<accession>A0ABV1Y2K7</accession>